<feature type="coiled-coil region" evidence="6">
    <location>
        <begin position="207"/>
        <end position="260"/>
    </location>
</feature>
<dbReference type="PANTHER" id="PTHR32309">
    <property type="entry name" value="TYROSINE-PROTEIN KINASE"/>
    <property type="match status" value="1"/>
</dbReference>
<evidence type="ECO:0000256" key="7">
    <source>
        <dbReference type="SAM" id="Phobius"/>
    </source>
</evidence>
<evidence type="ECO:0000259" key="8">
    <source>
        <dbReference type="Pfam" id="PF02706"/>
    </source>
</evidence>
<accession>A0A5S5BGM6</accession>
<feature type="transmembrane region" description="Helical" evidence="7">
    <location>
        <begin position="410"/>
        <end position="430"/>
    </location>
</feature>
<keyword evidence="5 7" id="KW-0472">Membrane</keyword>
<proteinExistence type="predicted"/>
<feature type="domain" description="Tyrosine-protein kinase G-rich" evidence="9">
    <location>
        <begin position="394"/>
        <end position="432"/>
    </location>
</feature>
<gene>
    <name evidence="10" type="ORF">A9A72_122587</name>
</gene>
<dbReference type="Gene3D" id="3.30.1890.10">
    <property type="entry name" value="FepE-like"/>
    <property type="match status" value="2"/>
</dbReference>
<dbReference type="Pfam" id="PF13807">
    <property type="entry name" value="GNVR"/>
    <property type="match status" value="1"/>
</dbReference>
<dbReference type="Proteomes" id="UP000324282">
    <property type="component" value="Unassembled WGS sequence"/>
</dbReference>
<evidence type="ECO:0000313" key="11">
    <source>
        <dbReference type="Proteomes" id="UP000324282"/>
    </source>
</evidence>
<dbReference type="AlphaFoldDB" id="A0A5S5BGM6"/>
<evidence type="ECO:0000256" key="4">
    <source>
        <dbReference type="ARBA" id="ARBA00022989"/>
    </source>
</evidence>
<evidence type="ECO:0000256" key="3">
    <source>
        <dbReference type="ARBA" id="ARBA00022692"/>
    </source>
</evidence>
<organism evidence="10 11">
    <name type="scientific">Stutzerimonas stutzeri</name>
    <name type="common">Pseudomonas stutzeri</name>
    <dbReference type="NCBI Taxonomy" id="316"/>
    <lineage>
        <taxon>Bacteria</taxon>
        <taxon>Pseudomonadati</taxon>
        <taxon>Pseudomonadota</taxon>
        <taxon>Gammaproteobacteria</taxon>
        <taxon>Pseudomonadales</taxon>
        <taxon>Pseudomonadaceae</taxon>
        <taxon>Stutzerimonas</taxon>
    </lineage>
</organism>
<dbReference type="InterPro" id="IPR032807">
    <property type="entry name" value="GNVR"/>
</dbReference>
<dbReference type="InterPro" id="IPR003856">
    <property type="entry name" value="LPS_length_determ_N"/>
</dbReference>
<dbReference type="SUPFAM" id="SSF160355">
    <property type="entry name" value="Bacterial polysaccharide co-polymerase-like"/>
    <property type="match status" value="2"/>
</dbReference>
<dbReference type="GO" id="GO:0004713">
    <property type="term" value="F:protein tyrosine kinase activity"/>
    <property type="evidence" value="ECO:0007669"/>
    <property type="project" value="TreeGrafter"/>
</dbReference>
<name>A0A5S5BGM6_STUST</name>
<comment type="subcellular location">
    <subcellularLocation>
        <location evidence="1">Cell membrane</location>
        <topology evidence="1">Multi-pass membrane protein</topology>
    </subcellularLocation>
</comment>
<evidence type="ECO:0000313" key="10">
    <source>
        <dbReference type="EMBL" id="TYP65452.1"/>
    </source>
</evidence>
<evidence type="ECO:0000256" key="6">
    <source>
        <dbReference type="SAM" id="Coils"/>
    </source>
</evidence>
<comment type="caution">
    <text evidence="10">The sequence shown here is derived from an EMBL/GenBank/DDBJ whole genome shotgun (WGS) entry which is preliminary data.</text>
</comment>
<keyword evidence="4 7" id="KW-1133">Transmembrane helix</keyword>
<dbReference type="Pfam" id="PF02706">
    <property type="entry name" value="Wzz"/>
    <property type="match status" value="1"/>
</dbReference>
<evidence type="ECO:0000256" key="5">
    <source>
        <dbReference type="ARBA" id="ARBA00023136"/>
    </source>
</evidence>
<sequence>MLHPLCCKYEMDFDVNAIASPEALTPVSSNEIDLLQLFSALWKQKTLIVAVTVLAGAIGIAYALLATPYYTVQSVLRPAAIKDLDELNHLGIYKLSPKQALAQVGTALDSYENRLSFFRDNQQLFSELAQPGSSLEQTFESFNDEAFKLVQPDPKKAESTTPFVGIQLTYPESINGVKVVNGFVHYSLDSVRKQIAADLGTLIDNRLSQLEKNMAAARANYEASKEIKIAKLSEADELKRAQLNDELSALRQQLKTRRNNRIYQLNEAIRIATSLGITKPTTPSSLGAAEITSQGSVIRTEVNNQQIPLYFMGSDALEAERKALLARRSDDFTEPRIAQIARELKLLEHNRQIETLNTRENEDLFLKDLAAWREEAARLRALQFDTESLKLVSIDQGAVEPSKPIKPKKALIVALALVLGGMLGLFIALVRNLRRPVPVI</sequence>
<dbReference type="EMBL" id="VNHQ01000012">
    <property type="protein sequence ID" value="TYP65452.1"/>
    <property type="molecule type" value="Genomic_DNA"/>
</dbReference>
<protein>
    <submittedName>
        <fullName evidence="10">LPS O-antigen subunit length determinant protein (WzzB/FepE family)</fullName>
    </submittedName>
</protein>
<evidence type="ECO:0000256" key="1">
    <source>
        <dbReference type="ARBA" id="ARBA00004651"/>
    </source>
</evidence>
<keyword evidence="6" id="KW-0175">Coiled coil</keyword>
<evidence type="ECO:0000256" key="2">
    <source>
        <dbReference type="ARBA" id="ARBA00022475"/>
    </source>
</evidence>
<keyword evidence="2" id="KW-1003">Cell membrane</keyword>
<dbReference type="PANTHER" id="PTHR32309:SF13">
    <property type="entry name" value="FERRIC ENTEROBACTIN TRANSPORT PROTEIN FEPE"/>
    <property type="match status" value="1"/>
</dbReference>
<reference evidence="10 11" key="1">
    <citation type="submission" date="2019-07" db="EMBL/GenBank/DDBJ databases">
        <title>Deep subsurface shale carbon reservoir microbial communities from Ohio and West Virginia, USA.</title>
        <authorList>
            <person name="Wrighton K."/>
        </authorList>
    </citation>
    <scope>NUCLEOTIDE SEQUENCE [LARGE SCALE GENOMIC DNA]</scope>
    <source>
        <strain evidence="10 11">NP_8Ht</strain>
    </source>
</reference>
<evidence type="ECO:0000259" key="9">
    <source>
        <dbReference type="Pfam" id="PF13807"/>
    </source>
</evidence>
<dbReference type="GO" id="GO:0005886">
    <property type="term" value="C:plasma membrane"/>
    <property type="evidence" value="ECO:0007669"/>
    <property type="project" value="UniProtKB-SubCell"/>
</dbReference>
<feature type="transmembrane region" description="Helical" evidence="7">
    <location>
        <begin position="47"/>
        <end position="70"/>
    </location>
</feature>
<dbReference type="InterPro" id="IPR050445">
    <property type="entry name" value="Bact_polysacc_biosynth/exp"/>
</dbReference>
<feature type="domain" description="Polysaccharide chain length determinant N-terminal" evidence="8">
    <location>
        <begin position="30"/>
        <end position="97"/>
    </location>
</feature>
<keyword evidence="3 7" id="KW-0812">Transmembrane</keyword>